<comment type="caution">
    <text evidence="1">The sequence shown here is derived from an EMBL/GenBank/DDBJ whole genome shotgun (WGS) entry which is preliminary data.</text>
</comment>
<organism evidence="1 3">
    <name type="scientific">Candidatus Iainarchaeum sp</name>
    <dbReference type="NCBI Taxonomy" id="3101447"/>
    <lineage>
        <taxon>Archaea</taxon>
        <taxon>Candidatus Iainarchaeota</taxon>
        <taxon>Candidatus Iainarchaeia</taxon>
        <taxon>Candidatus Iainarchaeales</taxon>
        <taxon>Candidatus Iainarchaeaceae</taxon>
        <taxon>Candidatus Iainarchaeum</taxon>
    </lineage>
</organism>
<gene>
    <name evidence="1" type="ORF">HA227_03715</name>
    <name evidence="2" type="ORF">J4478_03010</name>
</gene>
<evidence type="ECO:0000313" key="3">
    <source>
        <dbReference type="Proteomes" id="UP000527315"/>
    </source>
</evidence>
<dbReference type="EMBL" id="JAGVWB010000020">
    <property type="protein sequence ID" value="MBS3058347.1"/>
    <property type="molecule type" value="Genomic_DNA"/>
</dbReference>
<evidence type="ECO:0000313" key="2">
    <source>
        <dbReference type="EMBL" id="MBS3058347.1"/>
    </source>
</evidence>
<reference evidence="3" key="1">
    <citation type="journal article" date="2020" name="bioRxiv">
        <title>A rank-normalized archaeal taxonomy based on genome phylogeny resolves widespread incomplete and uneven classifications.</title>
        <authorList>
            <person name="Rinke C."/>
            <person name="Chuvochina M."/>
            <person name="Mussig A.J."/>
            <person name="Chaumeil P.-A."/>
            <person name="Waite D.W."/>
            <person name="Whitman W.B."/>
            <person name="Parks D.H."/>
            <person name="Hugenholtz P."/>
        </authorList>
    </citation>
    <scope>NUCLEOTIDE SEQUENCE [LARGE SCALE GENOMIC DNA]</scope>
</reference>
<dbReference type="Proteomes" id="UP000527315">
    <property type="component" value="Unassembled WGS sequence"/>
</dbReference>
<reference evidence="2" key="3">
    <citation type="submission" date="2021-05" db="EMBL/GenBank/DDBJ databases">
        <title>Protein family content uncovers lineage relationships and bacterial pathway maintenance mechanisms in DPANN archaea.</title>
        <authorList>
            <person name="Castelle C.J."/>
            <person name="Meheust R."/>
            <person name="Jaffe A.L."/>
            <person name="Seitz K."/>
            <person name="Gong X."/>
            <person name="Baker B.J."/>
            <person name="Banfield J.F."/>
        </authorList>
    </citation>
    <scope>NUCLEOTIDE SEQUENCE</scope>
    <source>
        <strain evidence="2">RIFCSPLOWO2_01_FULL_43_13</strain>
    </source>
</reference>
<protein>
    <submittedName>
        <fullName evidence="1">Uncharacterized protein</fullName>
    </submittedName>
</protein>
<name>A0A7J4L100_9ARCH</name>
<dbReference type="Proteomes" id="UP000680185">
    <property type="component" value="Unassembled WGS sequence"/>
</dbReference>
<reference evidence="2" key="2">
    <citation type="submission" date="2021-03" db="EMBL/GenBank/DDBJ databases">
        <authorList>
            <person name="Jaffe A."/>
        </authorList>
    </citation>
    <scope>NUCLEOTIDE SEQUENCE</scope>
    <source>
        <strain evidence="2">RIFCSPLOWO2_01_FULL_43_13</strain>
    </source>
</reference>
<evidence type="ECO:0000313" key="1">
    <source>
        <dbReference type="EMBL" id="HIH33336.1"/>
    </source>
</evidence>
<proteinExistence type="predicted"/>
<dbReference type="EMBL" id="DUFJ01000080">
    <property type="protein sequence ID" value="HIH33336.1"/>
    <property type="molecule type" value="Genomic_DNA"/>
</dbReference>
<sequence>MKRIMPQPKRWLRKRRLRRLKNSPARKQILKGTKENERLSKLFAKAALDKGEPNPVLAGLHKKIPEEFQSNANGLRLVLRSQRERVWPPRKITKNK</sequence>
<accession>A0A7J4L100</accession>
<dbReference type="AlphaFoldDB" id="A0A7J4L100"/>